<accession>A0A4Z2JBT0</accession>
<dbReference type="AlphaFoldDB" id="A0A4Z2JBT0"/>
<evidence type="ECO:0000313" key="1">
    <source>
        <dbReference type="EMBL" id="TNN87213.1"/>
    </source>
</evidence>
<keyword evidence="2" id="KW-1185">Reference proteome</keyword>
<evidence type="ECO:0000313" key="2">
    <source>
        <dbReference type="Proteomes" id="UP000314294"/>
    </source>
</evidence>
<gene>
    <name evidence="1" type="ORF">EYF80_002415</name>
</gene>
<reference evidence="1 2" key="1">
    <citation type="submission" date="2019-03" db="EMBL/GenBank/DDBJ databases">
        <title>First draft genome of Liparis tanakae, snailfish: a comprehensive survey of snailfish specific genes.</title>
        <authorList>
            <person name="Kim W."/>
            <person name="Song I."/>
            <person name="Jeong J.-H."/>
            <person name="Kim D."/>
            <person name="Kim S."/>
            <person name="Ryu S."/>
            <person name="Song J.Y."/>
            <person name="Lee S.K."/>
        </authorList>
    </citation>
    <scope>NUCLEOTIDE SEQUENCE [LARGE SCALE GENOMIC DNA]</scope>
    <source>
        <tissue evidence="1">Muscle</tissue>
    </source>
</reference>
<name>A0A4Z2JBT0_9TELE</name>
<proteinExistence type="predicted"/>
<dbReference type="Proteomes" id="UP000314294">
    <property type="component" value="Unassembled WGS sequence"/>
</dbReference>
<dbReference type="EMBL" id="SRLO01000011">
    <property type="protein sequence ID" value="TNN87213.1"/>
    <property type="molecule type" value="Genomic_DNA"/>
</dbReference>
<comment type="caution">
    <text evidence="1">The sequence shown here is derived from an EMBL/GenBank/DDBJ whole genome shotgun (WGS) entry which is preliminary data.</text>
</comment>
<organism evidence="1 2">
    <name type="scientific">Liparis tanakae</name>
    <name type="common">Tanaka's snailfish</name>
    <dbReference type="NCBI Taxonomy" id="230148"/>
    <lineage>
        <taxon>Eukaryota</taxon>
        <taxon>Metazoa</taxon>
        <taxon>Chordata</taxon>
        <taxon>Craniata</taxon>
        <taxon>Vertebrata</taxon>
        <taxon>Euteleostomi</taxon>
        <taxon>Actinopterygii</taxon>
        <taxon>Neopterygii</taxon>
        <taxon>Teleostei</taxon>
        <taxon>Neoteleostei</taxon>
        <taxon>Acanthomorphata</taxon>
        <taxon>Eupercaria</taxon>
        <taxon>Perciformes</taxon>
        <taxon>Cottioidei</taxon>
        <taxon>Cottales</taxon>
        <taxon>Liparidae</taxon>
        <taxon>Liparis</taxon>
    </lineage>
</organism>
<protein>
    <submittedName>
        <fullName evidence="1">Uncharacterized protein</fullName>
    </submittedName>
</protein>
<sequence>MPAGGGGLARPVIALPQRGCSRAELTARPQGHRGAGRGGKGGKILWEQAQSVPCTAGTASPSAEPLVNFHIPVRDSSHPRYQSRQPEVFCAARVFNGVVHGRRLHGEHQRWANEIVTSGSGVVTEDAHAVRVAGHVKVTCGFLALAAVDVGEVVVAALRLTHAALRGFLVRHGALPGISSLLAAGTPPLHRRHSYNLLFLRLGEMAPPGFARLGSNFTSTRNDSEVMPTMVKATLPLASRSGLARISIIWPGMTLAKVYGFIPGGFLS</sequence>